<protein>
    <submittedName>
        <fullName evidence="4">Competence protein CoiA</fullName>
    </submittedName>
</protein>
<evidence type="ECO:0000313" key="5">
    <source>
        <dbReference type="Proteomes" id="UP000831880"/>
    </source>
</evidence>
<dbReference type="PIRSF" id="PIRSF007487">
    <property type="entry name" value="Competence-induced_CoiA_bac"/>
    <property type="match status" value="1"/>
</dbReference>
<evidence type="ECO:0000259" key="1">
    <source>
        <dbReference type="Pfam" id="PF06054"/>
    </source>
</evidence>
<dbReference type="EMBL" id="CP095074">
    <property type="protein sequence ID" value="UOQ92842.1"/>
    <property type="molecule type" value="Genomic_DNA"/>
</dbReference>
<dbReference type="Pfam" id="PF25166">
    <property type="entry name" value="CoiA_C"/>
    <property type="match status" value="1"/>
</dbReference>
<reference evidence="4 5" key="1">
    <citation type="submission" date="2022-04" db="EMBL/GenBank/DDBJ databases">
        <title>Halobacillus sp. isolated from saltern.</title>
        <authorList>
            <person name="Won M."/>
            <person name="Lee C.-M."/>
            <person name="Woen H.-Y."/>
            <person name="Kwon S.-W."/>
        </authorList>
    </citation>
    <scope>NUCLEOTIDE SEQUENCE [LARGE SCALE GENOMIC DNA]</scope>
    <source>
        <strain evidence="4 5">SSTM10-2</strain>
    </source>
</reference>
<feature type="domain" description="Competence protein CoiA-like N-terminal" evidence="2">
    <location>
        <begin position="15"/>
        <end position="61"/>
    </location>
</feature>
<gene>
    <name evidence="4" type="ORF">MUO14_20900</name>
</gene>
<dbReference type="RefSeq" id="WP_244752446.1">
    <property type="nucleotide sequence ID" value="NZ_CP095074.1"/>
</dbReference>
<organism evidence="4 5">
    <name type="scientific">Halobacillus shinanisalinarum</name>
    <dbReference type="NCBI Taxonomy" id="2932258"/>
    <lineage>
        <taxon>Bacteria</taxon>
        <taxon>Bacillati</taxon>
        <taxon>Bacillota</taxon>
        <taxon>Bacilli</taxon>
        <taxon>Bacillales</taxon>
        <taxon>Bacillaceae</taxon>
        <taxon>Halobacillus</taxon>
    </lineage>
</organism>
<evidence type="ECO:0000313" key="4">
    <source>
        <dbReference type="EMBL" id="UOQ92842.1"/>
    </source>
</evidence>
<dbReference type="InterPro" id="IPR010330">
    <property type="entry name" value="CoiA_nuc"/>
</dbReference>
<dbReference type="InterPro" id="IPR057252">
    <property type="entry name" value="CoiA_C"/>
</dbReference>
<name>A0ABY4H1J5_9BACI</name>
<sequence>MLYAYDDNGKLSSLYQLSKEHIEQLKKEKTYFCPTCKESLQIRSGRLHTAHFAHFPSSNCERKHLGESEYHESGKWLLYQWLNRQGYDVAMEFFLKGTNQRPDLFFTVGDKRIAIEFQCSSIPPDIIEKRTQSFHDAGIFPLWIIGKNQYRQKGKHQLLHTSFHRSLMYRFHNNFMMYYLDVKAQTIIIADHIQGASTTLCYATPRFYSLKSFTFPQLFTSASYPSFSYLNIWKKSMYHLRTTYHRGVGSEERQWRQYLYLKGKHFTLIPSVCFLPVPSQSIYHMKSYMWQTRFILDHFLDKPIGDVIKNEQKVRCTTINQYQADPIHEYILLLGKLGFVEKVGSGEWVKRKEIQFPTHIDQALEEDKKVMDFLRSETNVLL</sequence>
<evidence type="ECO:0000259" key="3">
    <source>
        <dbReference type="Pfam" id="PF25166"/>
    </source>
</evidence>
<keyword evidence="5" id="KW-1185">Reference proteome</keyword>
<feature type="domain" description="Competence protein CoiA C-terminal" evidence="3">
    <location>
        <begin position="233"/>
        <end position="364"/>
    </location>
</feature>
<dbReference type="Proteomes" id="UP000831880">
    <property type="component" value="Chromosome"/>
</dbReference>
<dbReference type="InterPro" id="IPR057253">
    <property type="entry name" value="CoiA-like_N"/>
</dbReference>
<dbReference type="Pfam" id="PF06054">
    <property type="entry name" value="CoiA_nuc"/>
    <property type="match status" value="1"/>
</dbReference>
<proteinExistence type="predicted"/>
<evidence type="ECO:0000259" key="2">
    <source>
        <dbReference type="Pfam" id="PF25164"/>
    </source>
</evidence>
<feature type="domain" description="Competence protein CoiA nuclease-like" evidence="1">
    <location>
        <begin position="67"/>
        <end position="221"/>
    </location>
</feature>
<dbReference type="Pfam" id="PF25164">
    <property type="entry name" value="CoiA_N"/>
    <property type="match status" value="1"/>
</dbReference>
<dbReference type="InterPro" id="IPR021176">
    <property type="entry name" value="Competence-induced_CoiA"/>
</dbReference>
<accession>A0ABY4H1J5</accession>